<proteinExistence type="predicted"/>
<dbReference type="AlphaFoldDB" id="A0AAW5R796"/>
<name>A0AAW5R796_9HYPH</name>
<evidence type="ECO:0000313" key="1">
    <source>
        <dbReference type="EMBL" id="MCT8974345.1"/>
    </source>
</evidence>
<reference evidence="1 2" key="1">
    <citation type="submission" date="2022-04" db="EMBL/GenBank/DDBJ databases">
        <authorList>
            <person name="Ye Y.-Q."/>
            <person name="Du Z.-J."/>
        </authorList>
    </citation>
    <scope>NUCLEOTIDE SEQUENCE [LARGE SCALE GENOMIC DNA]</scope>
    <source>
        <strain evidence="1 2">A6E488</strain>
    </source>
</reference>
<sequence length="167" mass="18302">MLIILGGLPGSGKTSIARDLARRLGAVHLRIDTIEQALRETGKVVQSMEDAGYQVAYVVAEDNLRLGRTVIADSVNPIAITREAWQAVAERAGVRAVEVEILCSDEDENRRRVETRAPDIPGFALPTWDAVVARHYEPWDTADVVIDTADCDLDDAVARLLSRLQAI</sequence>
<dbReference type="EMBL" id="JALIDZ010000012">
    <property type="protein sequence ID" value="MCT8974345.1"/>
    <property type="molecule type" value="Genomic_DNA"/>
</dbReference>
<protein>
    <submittedName>
        <fullName evidence="1">AAA family ATPase</fullName>
    </submittedName>
</protein>
<organism evidence="1 2">
    <name type="scientific">Microbaculum marinisediminis</name>
    <dbReference type="NCBI Taxonomy" id="2931392"/>
    <lineage>
        <taxon>Bacteria</taxon>
        <taxon>Pseudomonadati</taxon>
        <taxon>Pseudomonadota</taxon>
        <taxon>Alphaproteobacteria</taxon>
        <taxon>Hyphomicrobiales</taxon>
        <taxon>Tepidamorphaceae</taxon>
        <taxon>Microbaculum</taxon>
    </lineage>
</organism>
<dbReference type="PANTHER" id="PTHR37807">
    <property type="entry name" value="OS07G0160300 PROTEIN"/>
    <property type="match status" value="1"/>
</dbReference>
<accession>A0AAW5R796</accession>
<gene>
    <name evidence="1" type="ORF">MUB46_20960</name>
</gene>
<dbReference type="RefSeq" id="WP_261617932.1">
    <property type="nucleotide sequence ID" value="NZ_JALIDZ010000012.1"/>
</dbReference>
<dbReference type="Gene3D" id="3.40.50.300">
    <property type="entry name" value="P-loop containing nucleotide triphosphate hydrolases"/>
    <property type="match status" value="1"/>
</dbReference>
<evidence type="ECO:0000313" key="2">
    <source>
        <dbReference type="Proteomes" id="UP001320898"/>
    </source>
</evidence>
<dbReference type="Pfam" id="PF13671">
    <property type="entry name" value="AAA_33"/>
    <property type="match status" value="1"/>
</dbReference>
<keyword evidence="2" id="KW-1185">Reference proteome</keyword>
<dbReference type="InterPro" id="IPR027417">
    <property type="entry name" value="P-loop_NTPase"/>
</dbReference>
<comment type="caution">
    <text evidence="1">The sequence shown here is derived from an EMBL/GenBank/DDBJ whole genome shotgun (WGS) entry which is preliminary data.</text>
</comment>
<dbReference type="PANTHER" id="PTHR37807:SF3">
    <property type="entry name" value="OS07G0160300 PROTEIN"/>
    <property type="match status" value="1"/>
</dbReference>
<dbReference type="SUPFAM" id="SSF52540">
    <property type="entry name" value="P-loop containing nucleoside triphosphate hydrolases"/>
    <property type="match status" value="1"/>
</dbReference>
<dbReference type="Proteomes" id="UP001320898">
    <property type="component" value="Unassembled WGS sequence"/>
</dbReference>